<dbReference type="Proteomes" id="UP000286954">
    <property type="component" value="Chromosome"/>
</dbReference>
<dbReference type="InterPro" id="IPR032528">
    <property type="entry name" value="Ribosom_S30AE_C"/>
</dbReference>
<protein>
    <recommendedName>
        <fullName evidence="3 4">Ribosome hibernation promoting factor</fullName>
        <shortName evidence="4">HPF</shortName>
    </recommendedName>
</protein>
<evidence type="ECO:0000313" key="8">
    <source>
        <dbReference type="Proteomes" id="UP000286954"/>
    </source>
</evidence>
<comment type="subunit">
    <text evidence="4">Interacts with 100S ribosomes.</text>
</comment>
<evidence type="ECO:0000313" key="7">
    <source>
        <dbReference type="EMBL" id="AZU05229.1"/>
    </source>
</evidence>
<dbReference type="AlphaFoldDB" id="A0A3T0ED52"/>
<accession>A0A3T0ED52</accession>
<comment type="similarity">
    <text evidence="4">Belongs to the HPF/YfiA ribosome-associated protein family. Long HPF subfamily.</text>
</comment>
<dbReference type="GO" id="GO:0043024">
    <property type="term" value="F:ribosomal small subunit binding"/>
    <property type="evidence" value="ECO:0007669"/>
    <property type="project" value="TreeGrafter"/>
</dbReference>
<dbReference type="InterPro" id="IPR036567">
    <property type="entry name" value="RHF-like"/>
</dbReference>
<dbReference type="PANTHER" id="PTHR33231">
    <property type="entry name" value="30S RIBOSOMAL PROTEIN"/>
    <property type="match status" value="1"/>
</dbReference>
<keyword evidence="8" id="KW-1185">Reference proteome</keyword>
<comment type="subcellular location">
    <subcellularLocation>
        <location evidence="4">Cytoplasm</location>
    </subcellularLocation>
</comment>
<name>A0A3T0ED52_9PROT</name>
<keyword evidence="7" id="KW-0687">Ribonucleoprotein</keyword>
<keyword evidence="5" id="KW-0175">Coiled coil</keyword>
<evidence type="ECO:0000256" key="3">
    <source>
        <dbReference type="ARBA" id="ARBA00041148"/>
    </source>
</evidence>
<evidence type="ECO:0000256" key="4">
    <source>
        <dbReference type="HAMAP-Rule" id="MF_00839"/>
    </source>
</evidence>
<dbReference type="InterPro" id="IPR038416">
    <property type="entry name" value="Ribosom_S30AE_C_sf"/>
</dbReference>
<evidence type="ECO:0000256" key="1">
    <source>
        <dbReference type="ARBA" id="ARBA00022845"/>
    </source>
</evidence>
<dbReference type="Gene3D" id="3.30.505.50">
    <property type="entry name" value="Sigma 54 modulation/S30EA ribosomal protein, C-terminal domain"/>
    <property type="match status" value="1"/>
</dbReference>
<dbReference type="PANTHER" id="PTHR33231:SF1">
    <property type="entry name" value="30S RIBOSOMAL PROTEIN"/>
    <property type="match status" value="1"/>
</dbReference>
<organism evidence="7 8">
    <name type="scientific">Glycocaulis alkaliphilus</name>
    <dbReference type="NCBI Taxonomy" id="1434191"/>
    <lineage>
        <taxon>Bacteria</taxon>
        <taxon>Pseudomonadati</taxon>
        <taxon>Pseudomonadota</taxon>
        <taxon>Alphaproteobacteria</taxon>
        <taxon>Maricaulales</taxon>
        <taxon>Maricaulaceae</taxon>
        <taxon>Glycocaulis</taxon>
    </lineage>
</organism>
<dbReference type="GO" id="GO:0045900">
    <property type="term" value="P:negative regulation of translational elongation"/>
    <property type="evidence" value="ECO:0007669"/>
    <property type="project" value="TreeGrafter"/>
</dbReference>
<keyword evidence="4" id="KW-0963">Cytoplasm</keyword>
<dbReference type="InterPro" id="IPR003489">
    <property type="entry name" value="RHF/RaiA"/>
</dbReference>
<proteinExistence type="inferred from homology"/>
<dbReference type="InterPro" id="IPR034694">
    <property type="entry name" value="HPF_long/plastid"/>
</dbReference>
<dbReference type="SUPFAM" id="SSF69754">
    <property type="entry name" value="Ribosome binding protein Y (YfiA homologue)"/>
    <property type="match status" value="1"/>
</dbReference>
<keyword evidence="7" id="KW-0689">Ribosomal protein</keyword>
<dbReference type="Gene3D" id="3.30.160.100">
    <property type="entry name" value="Ribosome hibernation promotion factor-like"/>
    <property type="match status" value="1"/>
</dbReference>
<dbReference type="Pfam" id="PF16321">
    <property type="entry name" value="Ribosom_S30AE_C"/>
    <property type="match status" value="1"/>
</dbReference>
<dbReference type="HAMAP" id="MF_00839">
    <property type="entry name" value="HPF"/>
    <property type="match status" value="1"/>
</dbReference>
<gene>
    <name evidence="4" type="primary">hpf</name>
    <name evidence="7" type="ORF">X907_2719</name>
</gene>
<sequence length="226" mass="24431">MKKGSCSQRNAPAADGADMHIQFVSKGIDVSPALRERIEGKVEEGTAKYFSRPGEAFVTAAKEGFGFRVECALHLPSGAFLQATGEGADAYAAAEVAVEHLEKRLRRYKRRLKDHHAENKVELPAEETPIVVFRGNGRAVTLDEDDADLDDGGATGGSEPVIVAETVGELRTLTVSMAVHEMDVLDTPFMLFRNAASGSLNVVYRRPDGHVGWIDPAREAKDGAVR</sequence>
<dbReference type="EMBL" id="CP018911">
    <property type="protein sequence ID" value="AZU05229.1"/>
    <property type="molecule type" value="Genomic_DNA"/>
</dbReference>
<evidence type="ECO:0000256" key="5">
    <source>
        <dbReference type="SAM" id="Coils"/>
    </source>
</evidence>
<dbReference type="Pfam" id="PF02482">
    <property type="entry name" value="Ribosomal_S30AE"/>
    <property type="match status" value="1"/>
</dbReference>
<feature type="domain" description="Sigma 54 modulation/S30EA ribosomal protein C-terminal" evidence="6">
    <location>
        <begin position="159"/>
        <end position="212"/>
    </location>
</feature>
<evidence type="ECO:0000256" key="2">
    <source>
        <dbReference type="ARBA" id="ARBA00038695"/>
    </source>
</evidence>
<dbReference type="InterPro" id="IPR050574">
    <property type="entry name" value="HPF/YfiA_ribosome-assoc"/>
</dbReference>
<feature type="coiled-coil region" evidence="5">
    <location>
        <begin position="91"/>
        <end position="118"/>
    </location>
</feature>
<reference evidence="7 8" key="1">
    <citation type="submission" date="2016-12" db="EMBL/GenBank/DDBJ databases">
        <title>The genome of dimorphic prosthecate Glycocaulis alkaliphilus 6b-8t, isolated from crude oil dictates its adaptability in petroleum environments.</title>
        <authorList>
            <person name="Wu X.-L."/>
            <person name="Geng S."/>
        </authorList>
    </citation>
    <scope>NUCLEOTIDE SEQUENCE [LARGE SCALE GENOMIC DNA]</scope>
    <source>
        <strain evidence="7 8">6B-8</strain>
    </source>
</reference>
<comment type="subunit">
    <text evidence="2">Associates exclusively with 100S ribosomes, which are dimers of 70S ribosomes.</text>
</comment>
<evidence type="ECO:0000259" key="6">
    <source>
        <dbReference type="Pfam" id="PF16321"/>
    </source>
</evidence>
<dbReference type="KEGG" id="gak:X907_2719"/>
<dbReference type="GO" id="GO:0022627">
    <property type="term" value="C:cytosolic small ribosomal subunit"/>
    <property type="evidence" value="ECO:0007669"/>
    <property type="project" value="TreeGrafter"/>
</dbReference>
<dbReference type="NCBIfam" id="TIGR00741">
    <property type="entry name" value="yfiA"/>
    <property type="match status" value="1"/>
</dbReference>
<keyword evidence="1 4" id="KW-0810">Translation regulation</keyword>
<comment type="function">
    <text evidence="4">Required for dimerization of active 70S ribosomes into 100S ribosomes in stationary phase; 100S ribosomes are translationally inactive and sometimes present during exponential growth.</text>
</comment>